<proteinExistence type="predicted"/>
<feature type="chain" id="PRO_5021872527" evidence="1">
    <location>
        <begin position="21"/>
        <end position="483"/>
    </location>
</feature>
<protein>
    <submittedName>
        <fullName evidence="2">Uncharacterized protein</fullName>
    </submittedName>
</protein>
<feature type="signal peptide" evidence="1">
    <location>
        <begin position="1"/>
        <end position="20"/>
    </location>
</feature>
<reference evidence="2 3" key="1">
    <citation type="submission" date="2019-07" db="EMBL/GenBank/DDBJ databases">
        <authorList>
            <person name="Huq M.A."/>
        </authorList>
    </citation>
    <scope>NUCLEOTIDE SEQUENCE [LARGE SCALE GENOMIC DNA]</scope>
    <source>
        <strain evidence="2 3">MAH-3</strain>
    </source>
</reference>
<organism evidence="2 3">
    <name type="scientific">Fluviicola chungangensis</name>
    <dbReference type="NCBI Taxonomy" id="2597671"/>
    <lineage>
        <taxon>Bacteria</taxon>
        <taxon>Pseudomonadati</taxon>
        <taxon>Bacteroidota</taxon>
        <taxon>Flavobacteriia</taxon>
        <taxon>Flavobacteriales</taxon>
        <taxon>Crocinitomicaceae</taxon>
        <taxon>Fluviicola</taxon>
    </lineage>
</organism>
<gene>
    <name evidence="2" type="ORF">FO442_08915</name>
</gene>
<keyword evidence="1" id="KW-0732">Signal</keyword>
<keyword evidence="3" id="KW-1185">Reference proteome</keyword>
<dbReference type="AlphaFoldDB" id="A0A556N100"/>
<sequence>MKLLKLLLLLCLMHSVYSSAQTIEWGAVDKESAAPDLIWDEGGSFYTNSYVKTALYTNLAEFTLARYENMTKVAEGKIQRKLETGKGGVFGNFCLNGKLVVVLMQTEKTSESFYYQLYDKTCKAIGEPVLIAEFQLEDSKRDRGYFTYELSQNKKFLLVEYLKKGRKGEQDNLMFKVFNSEFSLIQEGEYQTAENLNNSVLTNEGEYVIGVATNKKNEKGKEINQLESYQIKFFKGGQENEFTVDLSDKAHANFKIYNTNSNQLVLLGNFYDERSKKNGYCFSILDLAKNKETKWVYCNPNLDAKNEYIREVSLDNEGSLIVLVEQFFEKWIQSSNGNNSTSYSYETAYVFKMKEDGNAEWVVKLPKRQYSINDGGIAGSLMGYSLNNTYYLFFNDDLRNYASTGEFLNPKEVEVCGNRKGKTGFVKVEIDLKSGEFKRELMLKPDVQPLFVIPFYCEVNYDRNEMLVFFRDRKEEQYGVMKF</sequence>
<dbReference type="Proteomes" id="UP000316008">
    <property type="component" value="Unassembled WGS sequence"/>
</dbReference>
<comment type="caution">
    <text evidence="2">The sequence shown here is derived from an EMBL/GenBank/DDBJ whole genome shotgun (WGS) entry which is preliminary data.</text>
</comment>
<name>A0A556N100_9FLAO</name>
<dbReference type="RefSeq" id="WP_144332812.1">
    <property type="nucleotide sequence ID" value="NZ_VLPL01000003.1"/>
</dbReference>
<dbReference type="EMBL" id="VLPL01000003">
    <property type="protein sequence ID" value="TSJ45857.1"/>
    <property type="molecule type" value="Genomic_DNA"/>
</dbReference>
<accession>A0A556N100</accession>
<dbReference type="OrthoDB" id="1293445at2"/>
<evidence type="ECO:0000313" key="3">
    <source>
        <dbReference type="Proteomes" id="UP000316008"/>
    </source>
</evidence>
<evidence type="ECO:0000256" key="1">
    <source>
        <dbReference type="SAM" id="SignalP"/>
    </source>
</evidence>
<evidence type="ECO:0000313" key="2">
    <source>
        <dbReference type="EMBL" id="TSJ45857.1"/>
    </source>
</evidence>